<gene>
    <name evidence="2" type="ORF">CRU78_05090</name>
</gene>
<keyword evidence="1" id="KW-0732">Signal</keyword>
<comment type="caution">
    <text evidence="2">The sequence shown here is derived from an EMBL/GenBank/DDBJ whole genome shotgun (WGS) entry which is preliminary data.</text>
</comment>
<dbReference type="AlphaFoldDB" id="A0A6A7RQT7"/>
<organism evidence="2 3">
    <name type="scientific">Candidatus Accumulibacter phosphatis</name>
    <dbReference type="NCBI Taxonomy" id="327160"/>
    <lineage>
        <taxon>Bacteria</taxon>
        <taxon>Pseudomonadati</taxon>
        <taxon>Pseudomonadota</taxon>
        <taxon>Betaproteobacteria</taxon>
        <taxon>Candidatus Accumulibacter</taxon>
    </lineage>
</organism>
<sequence>MRLSQITLVTLLGAAMVVPSFAQTSPGMGGGPGGMGGMGPGGGQGQGMRFAFDKDNTRGWSLMTTEERTAYHDKMLAAKTLDECKAIQVEHHQAMEARAKEKGTTLMAARQNACDRMQARGFFK</sequence>
<proteinExistence type="predicted"/>
<protein>
    <submittedName>
        <fullName evidence="2">Uncharacterized protein</fullName>
    </submittedName>
</protein>
<feature type="chain" id="PRO_5025508580" evidence="1">
    <location>
        <begin position="23"/>
        <end position="124"/>
    </location>
</feature>
<evidence type="ECO:0000313" key="2">
    <source>
        <dbReference type="EMBL" id="MQM29943.1"/>
    </source>
</evidence>
<name>A0A6A7RQT7_9PROT</name>
<dbReference type="Proteomes" id="UP000342300">
    <property type="component" value="Unassembled WGS sequence"/>
</dbReference>
<dbReference type="EMBL" id="PDHS01000107">
    <property type="protein sequence ID" value="MQM29943.1"/>
    <property type="molecule type" value="Genomic_DNA"/>
</dbReference>
<feature type="signal peptide" evidence="1">
    <location>
        <begin position="1"/>
        <end position="22"/>
    </location>
</feature>
<evidence type="ECO:0000256" key="1">
    <source>
        <dbReference type="SAM" id="SignalP"/>
    </source>
</evidence>
<evidence type="ECO:0000313" key="3">
    <source>
        <dbReference type="Proteomes" id="UP000342300"/>
    </source>
</evidence>
<reference evidence="2 3" key="1">
    <citation type="submission" date="2017-09" db="EMBL/GenBank/DDBJ databases">
        <title>Metagenomic Analysis Reveals Denitrifying Candidatus Accumulibacter and Flanking Population as a Source of N2O.</title>
        <authorList>
            <person name="Gao H."/>
            <person name="Mao Y."/>
            <person name="Zhao X."/>
            <person name="Liu W.-T."/>
            <person name="Zhang T."/>
            <person name="Wells G."/>
        </authorList>
    </citation>
    <scope>NUCLEOTIDE SEQUENCE [LARGE SCALE GENOMIC DNA]</scope>
    <source>
        <strain evidence="2">CANDO_2_IC</strain>
    </source>
</reference>
<accession>A0A6A7RQT7</accession>